<dbReference type="InterPro" id="IPR036378">
    <property type="entry name" value="FAS1_dom_sf"/>
</dbReference>
<dbReference type="EMBL" id="CP014226">
    <property type="protein sequence ID" value="AMD01872.1"/>
    <property type="molecule type" value="Genomic_DNA"/>
</dbReference>
<organism evidence="3 4">
    <name type="scientific">Halomonas chromatireducens</name>
    <dbReference type="NCBI Taxonomy" id="507626"/>
    <lineage>
        <taxon>Bacteria</taxon>
        <taxon>Pseudomonadati</taxon>
        <taxon>Pseudomonadota</taxon>
        <taxon>Gammaproteobacteria</taxon>
        <taxon>Oceanospirillales</taxon>
        <taxon>Halomonadaceae</taxon>
        <taxon>Halomonas</taxon>
    </lineage>
</organism>
<keyword evidence="4" id="KW-1185">Reference proteome</keyword>
<dbReference type="FunFam" id="2.30.180.10:FF:000019">
    <property type="entry name" value="Cell surface lipoprotein"/>
    <property type="match status" value="1"/>
</dbReference>
<dbReference type="Pfam" id="PF02469">
    <property type="entry name" value="Fasciclin"/>
    <property type="match status" value="1"/>
</dbReference>
<name>A0A109UMJ2_9GAMM</name>
<dbReference type="OrthoDB" id="9800666at2"/>
<evidence type="ECO:0000256" key="1">
    <source>
        <dbReference type="SAM" id="SignalP"/>
    </source>
</evidence>
<dbReference type="InterPro" id="IPR050904">
    <property type="entry name" value="Adhesion/Biosynth-related"/>
</dbReference>
<dbReference type="PATRIC" id="fig|507626.3.peg.2818"/>
<protein>
    <submittedName>
        <fullName evidence="3">Immunogenic protein MPT70</fullName>
    </submittedName>
</protein>
<evidence type="ECO:0000259" key="2">
    <source>
        <dbReference type="PROSITE" id="PS50213"/>
    </source>
</evidence>
<dbReference type="Proteomes" id="UP000063387">
    <property type="component" value="Chromosome"/>
</dbReference>
<accession>A0A109UMJ2</accession>
<dbReference type="KEGG" id="hco:LOKO_02821"/>
<dbReference type="GO" id="GO:0005615">
    <property type="term" value="C:extracellular space"/>
    <property type="evidence" value="ECO:0007669"/>
    <property type="project" value="TreeGrafter"/>
</dbReference>
<feature type="domain" description="FAS1" evidence="2">
    <location>
        <begin position="34"/>
        <end position="166"/>
    </location>
</feature>
<dbReference type="SUPFAM" id="SSF82153">
    <property type="entry name" value="FAS1 domain"/>
    <property type="match status" value="1"/>
</dbReference>
<evidence type="ECO:0000313" key="4">
    <source>
        <dbReference type="Proteomes" id="UP000063387"/>
    </source>
</evidence>
<sequence length="169" mass="17495">MNAFTVTAPKWIGASFLGLALATSAHAGSHDHAHDDIVDTAIGAGQFETLVAAVQAAELVEVLKGEGPFTVFAPTDEAFAALPEGTVDTLLLPENQAQLQAILTYHVVPGNVMAAEAMELDSATTVQGQDITITTMDGSVMINDATVVQADIEASNGVIHVIDGVLMPE</sequence>
<dbReference type="PROSITE" id="PS50213">
    <property type="entry name" value="FAS1"/>
    <property type="match status" value="1"/>
</dbReference>
<reference evidence="3 4" key="2">
    <citation type="submission" date="2016-02" db="EMBL/GenBank/DDBJ databases">
        <authorList>
            <person name="Wen L."/>
            <person name="He K."/>
            <person name="Yang H."/>
        </authorList>
    </citation>
    <scope>NUCLEOTIDE SEQUENCE [LARGE SCALE GENOMIC DNA]</scope>
    <source>
        <strain evidence="3 4">AGD 8-3</strain>
    </source>
</reference>
<keyword evidence="1" id="KW-0732">Signal</keyword>
<dbReference type="STRING" id="507626.LOKO_02821"/>
<dbReference type="PANTHER" id="PTHR10900">
    <property type="entry name" value="PERIOSTIN-RELATED"/>
    <property type="match status" value="1"/>
</dbReference>
<dbReference type="AlphaFoldDB" id="A0A109UMJ2"/>
<dbReference type="InterPro" id="IPR000782">
    <property type="entry name" value="FAS1_domain"/>
</dbReference>
<dbReference type="Gene3D" id="2.30.180.10">
    <property type="entry name" value="FAS1 domain"/>
    <property type="match status" value="1"/>
</dbReference>
<feature type="chain" id="PRO_5007140981" evidence="1">
    <location>
        <begin position="28"/>
        <end position="169"/>
    </location>
</feature>
<proteinExistence type="predicted"/>
<dbReference type="PANTHER" id="PTHR10900:SF77">
    <property type="entry name" value="FI19380P1"/>
    <property type="match status" value="1"/>
</dbReference>
<feature type="signal peptide" evidence="1">
    <location>
        <begin position="1"/>
        <end position="27"/>
    </location>
</feature>
<dbReference type="RefSeq" id="WP_066450604.1">
    <property type="nucleotide sequence ID" value="NZ_CP014226.1"/>
</dbReference>
<evidence type="ECO:0000313" key="3">
    <source>
        <dbReference type="EMBL" id="AMD01872.1"/>
    </source>
</evidence>
<dbReference type="SMART" id="SM00554">
    <property type="entry name" value="FAS1"/>
    <property type="match status" value="1"/>
</dbReference>
<gene>
    <name evidence="3" type="ORF">LOKO_02821</name>
</gene>
<reference evidence="3 4" key="1">
    <citation type="journal article" date="2016" name="Genome Announc.">
        <title>Draft Genome Sequence of 'Halomonas chromatireducens' Strain AGD 8-3, a Haloalkaliphilic Chromate- and Selenite-Reducing Gammaproteobacterium.</title>
        <authorList>
            <person name="Sharko F.S."/>
            <person name="Shapovalova A.A."/>
            <person name="Tsygankova S.V."/>
            <person name="Komova A.V."/>
            <person name="Boulygina E.S."/>
            <person name="Teslyuk A.B."/>
            <person name="Gotovtsev P.M."/>
            <person name="Namsaraev Z.B."/>
            <person name="Khijniak T.V."/>
            <person name="Nedoluzhko A.V."/>
            <person name="Vasilov R.G."/>
        </authorList>
    </citation>
    <scope>NUCLEOTIDE SEQUENCE [LARGE SCALE GENOMIC DNA]</scope>
    <source>
        <strain evidence="3 4">AGD 8-3</strain>
    </source>
</reference>